<dbReference type="GO" id="GO:0006086">
    <property type="term" value="P:pyruvate decarboxylation to acetyl-CoA"/>
    <property type="evidence" value="ECO:0007669"/>
    <property type="project" value="InterPro"/>
</dbReference>
<evidence type="ECO:0000256" key="3">
    <source>
        <dbReference type="ARBA" id="ARBA00023052"/>
    </source>
</evidence>
<evidence type="ECO:0000256" key="5">
    <source>
        <dbReference type="RuleBase" id="RU361139"/>
    </source>
</evidence>
<protein>
    <recommendedName>
        <fullName evidence="5">Pyruvate dehydrogenase E1 component subunit alpha</fullName>
        <ecNumber evidence="5">1.2.4.1</ecNumber>
    </recommendedName>
</protein>
<comment type="catalytic activity">
    <reaction evidence="5">
        <text>N(6)-[(R)-lipoyl]-L-lysyl-[protein] + pyruvate + H(+) = N(6)-[(R)-S(8)-acetyldihydrolipoyl]-L-lysyl-[protein] + CO2</text>
        <dbReference type="Rhea" id="RHEA:19189"/>
        <dbReference type="Rhea" id="RHEA-COMP:10474"/>
        <dbReference type="Rhea" id="RHEA-COMP:10478"/>
        <dbReference type="ChEBI" id="CHEBI:15361"/>
        <dbReference type="ChEBI" id="CHEBI:15378"/>
        <dbReference type="ChEBI" id="CHEBI:16526"/>
        <dbReference type="ChEBI" id="CHEBI:83099"/>
        <dbReference type="ChEBI" id="CHEBI:83111"/>
        <dbReference type="EC" id="1.2.4.1"/>
    </reaction>
</comment>
<keyword evidence="3 5" id="KW-0786">Thiamine pyrophosphate</keyword>
<dbReference type="EC" id="1.2.4.1" evidence="5"/>
<reference evidence="7" key="1">
    <citation type="submission" date="2023-06" db="EMBL/GenBank/DDBJ databases">
        <title>Draft genome of Marssonina rosae.</title>
        <authorList>
            <person name="Cheng Q."/>
        </authorList>
    </citation>
    <scope>NUCLEOTIDE SEQUENCE</scope>
    <source>
        <strain evidence="7">R4</strain>
    </source>
</reference>
<evidence type="ECO:0000256" key="4">
    <source>
        <dbReference type="ARBA" id="ARBA00023317"/>
    </source>
</evidence>
<proteinExistence type="predicted"/>
<dbReference type="AlphaFoldDB" id="A0AAD9WBW5"/>
<evidence type="ECO:0000256" key="1">
    <source>
        <dbReference type="ARBA" id="ARBA00001964"/>
    </source>
</evidence>
<dbReference type="CDD" id="cd02000">
    <property type="entry name" value="TPP_E1_PDC_ADC_BCADC"/>
    <property type="match status" value="1"/>
</dbReference>
<dbReference type="FunFam" id="3.40.50.970:FF:000013">
    <property type="entry name" value="Pyruvate dehydrogenase E1 component subunit alpha"/>
    <property type="match status" value="1"/>
</dbReference>
<dbReference type="InterPro" id="IPR029061">
    <property type="entry name" value="THDP-binding"/>
</dbReference>
<dbReference type="Gene3D" id="3.40.50.970">
    <property type="match status" value="1"/>
</dbReference>
<evidence type="ECO:0000313" key="8">
    <source>
        <dbReference type="Proteomes" id="UP001285354"/>
    </source>
</evidence>
<keyword evidence="4 5" id="KW-0670">Pyruvate</keyword>
<sequence>MFSRALRTSRTAAPLRSSAFSKSALVKRTVTTDAASAHADKDAVPEEDDKPFTVHLSDESFETYEFDPPPYTLKTTKKELKQMYYDMVSVRYVLSLLKPHPFLQWAEQGLTKDNSRMEMAADRLYKEKKIRGFCHLSTGQEAVAVGIEHSLTKQDDIITAYRCHGFALMRGASVKSIIGELLGRREGIAYGKGGSMHMFSKGFYGGNGIVGAQVPVGAGLAFAHKYNGNANTSVVLYGDGASNQGQVFEAFNMAKLWNLPVLFGCENNKYGMGTAANRSSALTDYYKRGQYIPGLKVNGMDVLAVRAAVKYARDFTTTGNGPLVLEYVTYRYGGHSMSDPGTTYRTREEIQRMRSTQDPIAGLKQKLLEWNVTTEDELKQIDKDARTAVDAEVKEAEAMPPPEPTAKNLYEDIYVRGSEPGFMRGRTLEENYYY</sequence>
<dbReference type="Proteomes" id="UP001285354">
    <property type="component" value="Unassembled WGS sequence"/>
</dbReference>
<comment type="caution">
    <text evidence="7">The sequence shown here is derived from an EMBL/GenBank/DDBJ whole genome shotgun (WGS) entry which is preliminary data.</text>
</comment>
<feature type="domain" description="Dehydrogenase E1 component" evidence="6">
    <location>
        <begin position="115"/>
        <end position="404"/>
    </location>
</feature>
<accession>A0AAD9WBW5</accession>
<keyword evidence="2 5" id="KW-0560">Oxidoreductase</keyword>
<evidence type="ECO:0000259" key="6">
    <source>
        <dbReference type="Pfam" id="PF00676"/>
    </source>
</evidence>
<keyword evidence="8" id="KW-1185">Reference proteome</keyword>
<comment type="function">
    <text evidence="5">The pyruvate dehydrogenase complex catalyzes the overall conversion of pyruvate to acetyl-CoA and CO(2).</text>
</comment>
<dbReference type="GO" id="GO:0004739">
    <property type="term" value="F:pyruvate dehydrogenase (acetyl-transferring) activity"/>
    <property type="evidence" value="ECO:0007669"/>
    <property type="project" value="UniProtKB-UniRule"/>
</dbReference>
<evidence type="ECO:0000256" key="2">
    <source>
        <dbReference type="ARBA" id="ARBA00023002"/>
    </source>
</evidence>
<dbReference type="NCBIfam" id="TIGR03182">
    <property type="entry name" value="PDH_E1_alph_y"/>
    <property type="match status" value="1"/>
</dbReference>
<dbReference type="PANTHER" id="PTHR11516:SF60">
    <property type="entry name" value="PYRUVATE DEHYDROGENASE E1 COMPONENT SUBUNIT ALPHA"/>
    <property type="match status" value="1"/>
</dbReference>
<dbReference type="SUPFAM" id="SSF52518">
    <property type="entry name" value="Thiamin diphosphate-binding fold (THDP-binding)"/>
    <property type="match status" value="1"/>
</dbReference>
<evidence type="ECO:0000313" key="7">
    <source>
        <dbReference type="EMBL" id="KAK2624573.1"/>
    </source>
</evidence>
<name>A0AAD9WBW5_9HELO</name>
<dbReference type="PANTHER" id="PTHR11516">
    <property type="entry name" value="PYRUVATE DEHYDROGENASE E1 COMPONENT, ALPHA SUBUNIT BACTERIAL AND ORGANELLAR"/>
    <property type="match status" value="1"/>
</dbReference>
<dbReference type="Pfam" id="PF00676">
    <property type="entry name" value="E1_dh"/>
    <property type="match status" value="1"/>
</dbReference>
<dbReference type="EMBL" id="JAUBYV010000009">
    <property type="protein sequence ID" value="KAK2624573.1"/>
    <property type="molecule type" value="Genomic_DNA"/>
</dbReference>
<comment type="cofactor">
    <cofactor evidence="1 5">
        <name>thiamine diphosphate</name>
        <dbReference type="ChEBI" id="CHEBI:58937"/>
    </cofactor>
</comment>
<organism evidence="7 8">
    <name type="scientific">Diplocarpon rosae</name>
    <dbReference type="NCBI Taxonomy" id="946125"/>
    <lineage>
        <taxon>Eukaryota</taxon>
        <taxon>Fungi</taxon>
        <taxon>Dikarya</taxon>
        <taxon>Ascomycota</taxon>
        <taxon>Pezizomycotina</taxon>
        <taxon>Leotiomycetes</taxon>
        <taxon>Helotiales</taxon>
        <taxon>Drepanopezizaceae</taxon>
        <taxon>Diplocarpon</taxon>
    </lineage>
</organism>
<gene>
    <name evidence="7" type="ORF">QTJ16_005766</name>
</gene>
<dbReference type="InterPro" id="IPR001017">
    <property type="entry name" value="DH_E1"/>
</dbReference>
<dbReference type="InterPro" id="IPR050642">
    <property type="entry name" value="PDH_E1_Alpha_Subunit"/>
</dbReference>
<dbReference type="InterPro" id="IPR017597">
    <property type="entry name" value="Pyrv_DH_E1_asu_subgrp-y"/>
</dbReference>